<comment type="caution">
    <text evidence="11">The sequence shown here is derived from an EMBL/GenBank/DDBJ whole genome shotgun (WGS) entry which is preliminary data.</text>
</comment>
<comment type="subunit">
    <text evidence="3 8">Homodimer and heterodimers.</text>
</comment>
<evidence type="ECO:0000259" key="10">
    <source>
        <dbReference type="Pfam" id="PF04535"/>
    </source>
</evidence>
<feature type="transmembrane region" description="Helical" evidence="8">
    <location>
        <begin position="159"/>
        <end position="181"/>
    </location>
</feature>
<evidence type="ECO:0000256" key="3">
    <source>
        <dbReference type="ARBA" id="ARBA00011489"/>
    </source>
</evidence>
<reference evidence="11" key="1">
    <citation type="submission" date="2020-01" db="EMBL/GenBank/DDBJ databases">
        <title>Genome sequence of Kobresia littledalei, the first chromosome-level genome in the family Cyperaceae.</title>
        <authorList>
            <person name="Qu G."/>
        </authorList>
    </citation>
    <scope>NUCLEOTIDE SEQUENCE</scope>
    <source>
        <strain evidence="11">C.B.Clarke</strain>
        <tissue evidence="11">Leaf</tissue>
    </source>
</reference>
<dbReference type="InterPro" id="IPR006702">
    <property type="entry name" value="CASP_dom"/>
</dbReference>
<dbReference type="PANTHER" id="PTHR33573">
    <property type="entry name" value="CASP-LIKE PROTEIN 4A4"/>
    <property type="match status" value="1"/>
</dbReference>
<dbReference type="PANTHER" id="PTHR33573:SF46">
    <property type="entry name" value="CASP-LIKE PROTEIN 2A1"/>
    <property type="match status" value="1"/>
</dbReference>
<dbReference type="EMBL" id="SWLB01000005">
    <property type="protein sequence ID" value="KAF3338607.1"/>
    <property type="molecule type" value="Genomic_DNA"/>
</dbReference>
<name>A0A833VG69_9POAL</name>
<evidence type="ECO:0000256" key="5">
    <source>
        <dbReference type="ARBA" id="ARBA00022692"/>
    </source>
</evidence>
<sequence length="203" mass="22211">MADELGSMTQKRSASEKEQTQDMIHSSSSARTVETLLRVAPMGLCTAALVVMLKNSQTNDFGDLSYSDLGAFKYLVYANAICAAYSLLSAFDTAVPRPLTLSRSWTMFFFDQVFTYLTLAAGTVSSEILYLAYNGDENVTWSKQCTVFDKFCSKATTSVGITFGAVACYVLLSLISSYRLFSSYAAPIPFLANKATEIAVFPR</sequence>
<evidence type="ECO:0000256" key="9">
    <source>
        <dbReference type="SAM" id="MobiDB-lite"/>
    </source>
</evidence>
<keyword evidence="6 8" id="KW-1133">Transmembrane helix</keyword>
<keyword evidence="12" id="KW-1185">Reference proteome</keyword>
<evidence type="ECO:0000256" key="1">
    <source>
        <dbReference type="ARBA" id="ARBA00004651"/>
    </source>
</evidence>
<evidence type="ECO:0000313" key="12">
    <source>
        <dbReference type="Proteomes" id="UP000623129"/>
    </source>
</evidence>
<protein>
    <recommendedName>
        <fullName evidence="8">CASP-like protein</fullName>
    </recommendedName>
</protein>
<evidence type="ECO:0000256" key="8">
    <source>
        <dbReference type="RuleBase" id="RU361233"/>
    </source>
</evidence>
<evidence type="ECO:0000256" key="7">
    <source>
        <dbReference type="ARBA" id="ARBA00023136"/>
    </source>
</evidence>
<feature type="domain" description="Casparian strip membrane protein" evidence="10">
    <location>
        <begin position="29"/>
        <end position="168"/>
    </location>
</feature>
<keyword evidence="4 8" id="KW-1003">Cell membrane</keyword>
<proteinExistence type="inferred from homology"/>
<dbReference type="InterPro" id="IPR006459">
    <property type="entry name" value="CASP/CASPL"/>
</dbReference>
<gene>
    <name evidence="11" type="ORF">FCM35_KLT17444</name>
</gene>
<evidence type="ECO:0000256" key="6">
    <source>
        <dbReference type="ARBA" id="ARBA00022989"/>
    </source>
</evidence>
<feature type="transmembrane region" description="Helical" evidence="8">
    <location>
        <begin position="74"/>
        <end position="92"/>
    </location>
</feature>
<comment type="subcellular location">
    <subcellularLocation>
        <location evidence="1 8">Cell membrane</location>
        <topology evidence="1 8">Multi-pass membrane protein</topology>
    </subcellularLocation>
</comment>
<evidence type="ECO:0000256" key="2">
    <source>
        <dbReference type="ARBA" id="ARBA00007651"/>
    </source>
</evidence>
<evidence type="ECO:0000313" key="11">
    <source>
        <dbReference type="EMBL" id="KAF3338607.1"/>
    </source>
</evidence>
<dbReference type="NCBIfam" id="TIGR01569">
    <property type="entry name" value="A_tha_TIGR01569"/>
    <property type="match status" value="1"/>
</dbReference>
<keyword evidence="5 8" id="KW-0812">Transmembrane</keyword>
<dbReference type="Proteomes" id="UP000623129">
    <property type="component" value="Unassembled WGS sequence"/>
</dbReference>
<dbReference type="OrthoDB" id="749363at2759"/>
<feature type="region of interest" description="Disordered" evidence="9">
    <location>
        <begin position="1"/>
        <end position="27"/>
    </location>
</feature>
<accession>A0A833VG69</accession>
<dbReference type="AlphaFoldDB" id="A0A833VG69"/>
<evidence type="ECO:0000256" key="4">
    <source>
        <dbReference type="ARBA" id="ARBA00022475"/>
    </source>
</evidence>
<dbReference type="Pfam" id="PF04535">
    <property type="entry name" value="CASP_dom"/>
    <property type="match status" value="1"/>
</dbReference>
<organism evidence="11 12">
    <name type="scientific">Carex littledalei</name>
    <dbReference type="NCBI Taxonomy" id="544730"/>
    <lineage>
        <taxon>Eukaryota</taxon>
        <taxon>Viridiplantae</taxon>
        <taxon>Streptophyta</taxon>
        <taxon>Embryophyta</taxon>
        <taxon>Tracheophyta</taxon>
        <taxon>Spermatophyta</taxon>
        <taxon>Magnoliopsida</taxon>
        <taxon>Liliopsida</taxon>
        <taxon>Poales</taxon>
        <taxon>Cyperaceae</taxon>
        <taxon>Cyperoideae</taxon>
        <taxon>Cariceae</taxon>
        <taxon>Carex</taxon>
        <taxon>Carex subgen. Euthyceras</taxon>
    </lineage>
</organism>
<dbReference type="GO" id="GO:0005886">
    <property type="term" value="C:plasma membrane"/>
    <property type="evidence" value="ECO:0007669"/>
    <property type="project" value="UniProtKB-SubCell"/>
</dbReference>
<comment type="caution">
    <text evidence="8">Lacks conserved residue(s) required for the propagation of feature annotation.</text>
</comment>
<feature type="transmembrane region" description="Helical" evidence="8">
    <location>
        <begin position="113"/>
        <end position="133"/>
    </location>
</feature>
<comment type="similarity">
    <text evidence="2 8">Belongs to the Casparian strip membrane proteins (CASP) family.</text>
</comment>
<keyword evidence="7 8" id="KW-0472">Membrane</keyword>